<dbReference type="EMBL" id="MZ443778">
    <property type="protein sequence ID" value="UAW53391.1"/>
    <property type="molecule type" value="Genomic_DNA"/>
</dbReference>
<organism evidence="1 2">
    <name type="scientific">Erwinia phage pEa_SNUABM_30</name>
    <dbReference type="NCBI Taxonomy" id="2869553"/>
    <lineage>
        <taxon>Viruses</taxon>
        <taxon>Duplodnaviria</taxon>
        <taxon>Heunggongvirae</taxon>
        <taxon>Uroviricota</taxon>
        <taxon>Caudoviricetes</taxon>
        <taxon>Alexandravirus</taxon>
        <taxon>Alexandravirus SNUABM30</taxon>
    </lineage>
</organism>
<reference evidence="1 2" key="1">
    <citation type="submission" date="2021-06" db="EMBL/GenBank/DDBJ databases">
        <title>Complete genome sequence of Erwinia phage pEa_SNUABM_30.</title>
        <authorList>
            <person name="Kim S.G."/>
            <person name="Park S.C."/>
        </authorList>
    </citation>
    <scope>NUCLEOTIDE SEQUENCE [LARGE SCALE GENOMIC DNA]</scope>
</reference>
<keyword evidence="2" id="KW-1185">Reference proteome</keyword>
<name>A0AAE8XMW2_9CAUD</name>
<evidence type="ECO:0000313" key="2">
    <source>
        <dbReference type="Proteomes" id="UP000827754"/>
    </source>
</evidence>
<protein>
    <submittedName>
        <fullName evidence="1">Uncharacterized protein</fullName>
    </submittedName>
</protein>
<gene>
    <name evidence="1" type="ORF">pEaSNUABM30_00273</name>
</gene>
<evidence type="ECO:0000313" key="1">
    <source>
        <dbReference type="EMBL" id="UAW53391.1"/>
    </source>
</evidence>
<accession>A0AAE8XMW2</accession>
<sequence length="155" mass="18756">MPRMFTDTHRKKYFRRAEDPQYHGHKCEGIYREAMDTLQKLHYYKQAIGAMRMRERMTVNTSRKFQEWERLGTLIKGNPSYEELRSEVNLCAFRLKRLRIEYTEEHSRRHNQPLSFEVRDADNNRVDVFVTHEAARYCKLHSGLGANIIRYEEQK</sequence>
<proteinExistence type="predicted"/>
<dbReference type="Proteomes" id="UP000827754">
    <property type="component" value="Segment"/>
</dbReference>